<keyword evidence="3" id="KW-0804">Transcription</keyword>
<dbReference type="Proteomes" id="UP000078386">
    <property type="component" value="Unassembled WGS sequence"/>
</dbReference>
<reference evidence="5 6" key="1">
    <citation type="submission" date="2016-04" db="EMBL/GenBank/DDBJ databases">
        <title>ATOL: Assembling a taxonomically balanced genome-scale reconstruction of the evolutionary history of the Enterobacteriaceae.</title>
        <authorList>
            <person name="Plunkett G.III."/>
            <person name="Neeno-Eckwall E.C."/>
            <person name="Glasner J.D."/>
            <person name="Perna N.T."/>
        </authorList>
    </citation>
    <scope>NUCLEOTIDE SEQUENCE [LARGE SCALE GENOMIC DNA]</scope>
    <source>
        <strain evidence="5 6">ATCC 51603</strain>
    </source>
</reference>
<proteinExistence type="predicted"/>
<keyword evidence="6" id="KW-1185">Reference proteome</keyword>
<evidence type="ECO:0000256" key="2">
    <source>
        <dbReference type="ARBA" id="ARBA00023125"/>
    </source>
</evidence>
<evidence type="ECO:0000313" key="6">
    <source>
        <dbReference type="Proteomes" id="UP000078386"/>
    </source>
</evidence>
<protein>
    <submittedName>
        <fullName evidence="5">L-galactonate catabolism regulatory protein</fullName>
    </submittedName>
</protein>
<sequence>MNASAEIGFKFVFNDYQEDVSMSRSQNLRRSVVNQIIEGIARGHIPSPLPVQSALAEMYNISRTTVRHILTHLQQRGVLEKMGNDYIVLRKPDALDGFECTQVPLEEQTQIFEQAFFSMINQRQLKAGEVMSEIALAKMAGVSPVAAREYLLKFGRYNLIVSEKRGFWRMKEFDRAYAEQLFELREMLELHALQRFLNLPDGDPHWLQAKTLLEHHRQLRDRIGDNVKTFSQLDRDFHALLLSAADNIFFNQSLEIISVIFHFHYQWDESDLKQRNIIAIDEHMMILIALICRNEIDATVALRNHLMTAKQSMIRSIDQTARR</sequence>
<accession>A0A1B7JPP6</accession>
<dbReference type="Gene3D" id="1.10.10.10">
    <property type="entry name" value="Winged helix-like DNA-binding domain superfamily/Winged helix DNA-binding domain"/>
    <property type="match status" value="1"/>
</dbReference>
<dbReference type="Pfam" id="PF00392">
    <property type="entry name" value="GntR"/>
    <property type="match status" value="1"/>
</dbReference>
<organism evidence="5 6">
    <name type="scientific">Kluyvera georgiana ATCC 51603</name>
    <dbReference type="NCBI Taxonomy" id="1354264"/>
    <lineage>
        <taxon>Bacteria</taxon>
        <taxon>Pseudomonadati</taxon>
        <taxon>Pseudomonadota</taxon>
        <taxon>Gammaproteobacteria</taxon>
        <taxon>Enterobacterales</taxon>
        <taxon>Enterobacteriaceae</taxon>
        <taxon>Kluyvera</taxon>
    </lineage>
</organism>
<keyword evidence="1" id="KW-0805">Transcription regulation</keyword>
<dbReference type="InterPro" id="IPR036388">
    <property type="entry name" value="WH-like_DNA-bd_sf"/>
</dbReference>
<dbReference type="GO" id="GO:0003677">
    <property type="term" value="F:DNA binding"/>
    <property type="evidence" value="ECO:0007669"/>
    <property type="project" value="UniProtKB-KW"/>
</dbReference>
<dbReference type="InterPro" id="IPR011711">
    <property type="entry name" value="GntR_C"/>
</dbReference>
<comment type="caution">
    <text evidence="5">The sequence shown here is derived from an EMBL/GenBank/DDBJ whole genome shotgun (WGS) entry which is preliminary data.</text>
</comment>
<dbReference type="GO" id="GO:0003700">
    <property type="term" value="F:DNA-binding transcription factor activity"/>
    <property type="evidence" value="ECO:0007669"/>
    <property type="project" value="InterPro"/>
</dbReference>
<evidence type="ECO:0000259" key="4">
    <source>
        <dbReference type="PROSITE" id="PS50949"/>
    </source>
</evidence>
<gene>
    <name evidence="5" type="ORF">M989_03342</name>
</gene>
<dbReference type="PANTHER" id="PTHR43537">
    <property type="entry name" value="TRANSCRIPTIONAL REGULATOR, GNTR FAMILY"/>
    <property type="match status" value="1"/>
</dbReference>
<dbReference type="Pfam" id="PF07729">
    <property type="entry name" value="FCD"/>
    <property type="match status" value="1"/>
</dbReference>
<dbReference type="PANTHER" id="PTHR43537:SF51">
    <property type="entry name" value="HTH-TYPE TRANSCRIPTIONAL REGULATOR LGOR-RELATED"/>
    <property type="match status" value="1"/>
</dbReference>
<dbReference type="PATRIC" id="fig|1354264.4.peg.3478"/>
<dbReference type="EMBL" id="LXEU01000067">
    <property type="protein sequence ID" value="OAT49886.1"/>
    <property type="molecule type" value="Genomic_DNA"/>
</dbReference>
<dbReference type="SUPFAM" id="SSF48008">
    <property type="entry name" value="GntR ligand-binding domain-like"/>
    <property type="match status" value="1"/>
</dbReference>
<dbReference type="AlphaFoldDB" id="A0A1B7JPP6"/>
<keyword evidence="2" id="KW-0238">DNA-binding</keyword>
<name>A0A1B7JPP6_9ENTR</name>
<dbReference type="PRINTS" id="PR00035">
    <property type="entry name" value="HTHGNTR"/>
</dbReference>
<dbReference type="Gene3D" id="1.20.120.530">
    <property type="entry name" value="GntR ligand-binding domain-like"/>
    <property type="match status" value="1"/>
</dbReference>
<feature type="domain" description="HTH gntR-type" evidence="4">
    <location>
        <begin position="22"/>
        <end position="91"/>
    </location>
</feature>
<dbReference type="InterPro" id="IPR000524">
    <property type="entry name" value="Tscrpt_reg_HTH_GntR"/>
</dbReference>
<dbReference type="PROSITE" id="PS50949">
    <property type="entry name" value="HTH_GNTR"/>
    <property type="match status" value="1"/>
</dbReference>
<evidence type="ECO:0000256" key="3">
    <source>
        <dbReference type="ARBA" id="ARBA00023163"/>
    </source>
</evidence>
<dbReference type="InterPro" id="IPR008920">
    <property type="entry name" value="TF_FadR/GntR_C"/>
</dbReference>
<evidence type="ECO:0000256" key="1">
    <source>
        <dbReference type="ARBA" id="ARBA00023015"/>
    </source>
</evidence>
<dbReference type="SMART" id="SM00895">
    <property type="entry name" value="FCD"/>
    <property type="match status" value="1"/>
</dbReference>
<dbReference type="InterPro" id="IPR036390">
    <property type="entry name" value="WH_DNA-bd_sf"/>
</dbReference>
<evidence type="ECO:0000313" key="5">
    <source>
        <dbReference type="EMBL" id="OAT49886.1"/>
    </source>
</evidence>
<dbReference type="SUPFAM" id="SSF46785">
    <property type="entry name" value="Winged helix' DNA-binding domain"/>
    <property type="match status" value="1"/>
</dbReference>